<dbReference type="Proteomes" id="UP001388673">
    <property type="component" value="Unassembled WGS sequence"/>
</dbReference>
<protein>
    <recommendedName>
        <fullName evidence="4">F-box domain-containing protein</fullName>
    </recommendedName>
</protein>
<keyword evidence="3" id="KW-1185">Reference proteome</keyword>
<evidence type="ECO:0000256" key="1">
    <source>
        <dbReference type="SAM" id="MobiDB-lite"/>
    </source>
</evidence>
<name>A0AAW0YW36_9TREE</name>
<dbReference type="RefSeq" id="XP_066801400.1">
    <property type="nucleotide sequence ID" value="XM_066947941.1"/>
</dbReference>
<evidence type="ECO:0000313" key="3">
    <source>
        <dbReference type="Proteomes" id="UP001388673"/>
    </source>
</evidence>
<reference evidence="2 3" key="1">
    <citation type="journal article" date="2024" name="bioRxiv">
        <title>Comparative genomics of Cryptococcus and Kwoniella reveals pathogenesis evolution and contrasting karyotype dynamics via intercentromeric recombination or chromosome fusion.</title>
        <authorList>
            <person name="Coelho M.A."/>
            <person name="David-Palma M."/>
            <person name="Shea T."/>
            <person name="Bowers K."/>
            <person name="McGinley-Smith S."/>
            <person name="Mohammad A.W."/>
            <person name="Gnirke A."/>
            <person name="Yurkov A.M."/>
            <person name="Nowrousian M."/>
            <person name="Sun S."/>
            <person name="Cuomo C.A."/>
            <person name="Heitman J."/>
        </authorList>
    </citation>
    <scope>NUCLEOTIDE SEQUENCE [LARGE SCALE GENOMIC DNA]</scope>
    <source>
        <strain evidence="2 3">CBS 13917</strain>
    </source>
</reference>
<evidence type="ECO:0000313" key="2">
    <source>
        <dbReference type="EMBL" id="KAK8849512.1"/>
    </source>
</evidence>
<gene>
    <name evidence="2" type="ORF">IAR55_004846</name>
</gene>
<accession>A0AAW0YW36</accession>
<evidence type="ECO:0008006" key="4">
    <source>
        <dbReference type="Google" id="ProtNLM"/>
    </source>
</evidence>
<sequence length="426" mass="48180">MPPHDFGLSSRFARRRFQPCQSTQDEPTPSDIPNLPTDLYPLIISHIVNQSTLYRLTLVSRSFNSMATPKLYHSVELDTSVRSGRSFKQFIQNVPDSKKSLVRHLILKLNVKDGVRYDLVAPRAQRWAKGPSRDDGKSVLEGSRLSDLESLDLLTTGPRTWTSTINSVDFTFMLDHLVKDWLDVLCPSCGPKYLRVRHLTEMMEKRSMDLGDLWTKMMGRGGGRGSKSKTKYNREEKQDEQESKFNIDQLHPPVRTQLACPYGRMIFAQLSTWRDIISVDLPTFDPEKVANNRDIPRYYTYPQVPFRTLEHISISGLDLDRNMNSPTGTAMFVWIVHALLARDGRLVSSSDIGTATGTALEGRARGNDGEHKFLLEIRGQPNDAARTVVEALKPRGVGGDVEVTFVGESDDNAISWRKRVCDREAV</sequence>
<feature type="region of interest" description="Disordered" evidence="1">
    <location>
        <begin position="218"/>
        <end position="243"/>
    </location>
</feature>
<organism evidence="2 3">
    <name type="scientific">Kwoniella newhampshirensis</name>
    <dbReference type="NCBI Taxonomy" id="1651941"/>
    <lineage>
        <taxon>Eukaryota</taxon>
        <taxon>Fungi</taxon>
        <taxon>Dikarya</taxon>
        <taxon>Basidiomycota</taxon>
        <taxon>Agaricomycotina</taxon>
        <taxon>Tremellomycetes</taxon>
        <taxon>Tremellales</taxon>
        <taxon>Cryptococcaceae</taxon>
        <taxon>Kwoniella</taxon>
    </lineage>
</organism>
<dbReference type="KEGG" id="kne:92182104"/>
<dbReference type="EMBL" id="JBCAWK010000009">
    <property type="protein sequence ID" value="KAK8849512.1"/>
    <property type="molecule type" value="Genomic_DNA"/>
</dbReference>
<dbReference type="AlphaFoldDB" id="A0AAW0YW36"/>
<feature type="compositionally biased region" description="Basic and acidic residues" evidence="1">
    <location>
        <begin position="232"/>
        <end position="243"/>
    </location>
</feature>
<comment type="caution">
    <text evidence="2">The sequence shown here is derived from an EMBL/GenBank/DDBJ whole genome shotgun (WGS) entry which is preliminary data.</text>
</comment>
<dbReference type="GeneID" id="92182104"/>
<proteinExistence type="predicted"/>